<reference evidence="1 5" key="1">
    <citation type="submission" date="2019-07" db="EMBL/GenBank/DDBJ databases">
        <authorList>
            <person name="Jastrzebski P J."/>
            <person name="Paukszto L."/>
            <person name="Jastrzebski P J."/>
        </authorList>
    </citation>
    <scope>NUCLEOTIDE SEQUENCE [LARGE SCALE GENOMIC DNA]</scope>
    <source>
        <strain evidence="1 5">WMS-il1</strain>
    </source>
</reference>
<feature type="non-terminal residue" evidence="1">
    <location>
        <position position="129"/>
    </location>
</feature>
<dbReference type="Proteomes" id="UP000321570">
    <property type="component" value="Unassembled WGS sequence"/>
</dbReference>
<accession>A0A564XW08</accession>
<dbReference type="EMBL" id="CABIJS010000006">
    <property type="protein sequence ID" value="VUZ38739.1"/>
    <property type="molecule type" value="Genomic_DNA"/>
</dbReference>
<evidence type="ECO:0000313" key="2">
    <source>
        <dbReference type="EMBL" id="VUZ38739.1"/>
    </source>
</evidence>
<dbReference type="EMBL" id="CABIJS010000178">
    <property type="protein sequence ID" value="VUZ45646.1"/>
    <property type="molecule type" value="Genomic_DNA"/>
</dbReference>
<keyword evidence="5" id="KW-1185">Reference proteome</keyword>
<evidence type="ECO:0000313" key="1">
    <source>
        <dbReference type="EMBL" id="VUZ38738.1"/>
    </source>
</evidence>
<gene>
    <name evidence="2" type="ORF">WMSIL1_LOCUS160</name>
    <name evidence="1" type="ORF">WMSIL1_LOCUS162</name>
    <name evidence="4" type="ORF">WMSIL1_LOCUS5596</name>
    <name evidence="3" type="ORF">WMSIL1_LOCUS5597</name>
</gene>
<protein>
    <submittedName>
        <fullName evidence="1">Uncharacterized protein</fullName>
    </submittedName>
</protein>
<evidence type="ECO:0000313" key="4">
    <source>
        <dbReference type="EMBL" id="VUZ45647.1"/>
    </source>
</evidence>
<dbReference type="AlphaFoldDB" id="A0A564XW08"/>
<name>A0A564XW08_HYMDI</name>
<evidence type="ECO:0000313" key="3">
    <source>
        <dbReference type="EMBL" id="VUZ45646.1"/>
    </source>
</evidence>
<organism evidence="1 5">
    <name type="scientific">Hymenolepis diminuta</name>
    <name type="common">Rat tapeworm</name>
    <dbReference type="NCBI Taxonomy" id="6216"/>
    <lineage>
        <taxon>Eukaryota</taxon>
        <taxon>Metazoa</taxon>
        <taxon>Spiralia</taxon>
        <taxon>Lophotrochozoa</taxon>
        <taxon>Platyhelminthes</taxon>
        <taxon>Cestoda</taxon>
        <taxon>Eucestoda</taxon>
        <taxon>Cyclophyllidea</taxon>
        <taxon>Hymenolepididae</taxon>
        <taxon>Hymenolepis</taxon>
    </lineage>
</organism>
<proteinExistence type="predicted"/>
<evidence type="ECO:0000313" key="5">
    <source>
        <dbReference type="Proteomes" id="UP000321570"/>
    </source>
</evidence>
<sequence length="129" mass="15256">ERQRRRDFAIIYELLRLCITEEDLRNFTSNIDKRMENISYAEILSISVRKLKKATKELSGINHVMKDIKQLERLNQRLNIPTRIQRPTGISMRFHQKVAEIVEDTIKKDARIRKNNGRNLQTPREVALG</sequence>
<dbReference type="EMBL" id="CABIJS010000178">
    <property type="protein sequence ID" value="VUZ45647.1"/>
    <property type="molecule type" value="Genomic_DNA"/>
</dbReference>
<dbReference type="EMBL" id="CABIJS010000006">
    <property type="protein sequence ID" value="VUZ38738.1"/>
    <property type="molecule type" value="Genomic_DNA"/>
</dbReference>
<feature type="non-terminal residue" evidence="1">
    <location>
        <position position="1"/>
    </location>
</feature>